<reference evidence="3" key="1">
    <citation type="journal article" date="2019" name="Int. J. Syst. Evol. Microbiol.">
        <title>The Global Catalogue of Microorganisms (GCM) 10K type strain sequencing project: providing services to taxonomists for standard genome sequencing and annotation.</title>
        <authorList>
            <consortium name="The Broad Institute Genomics Platform"/>
            <consortium name="The Broad Institute Genome Sequencing Center for Infectious Disease"/>
            <person name="Wu L."/>
            <person name="Ma J."/>
        </authorList>
    </citation>
    <scope>NUCLEOTIDE SEQUENCE [LARGE SCALE GENOMIC DNA]</scope>
    <source>
        <strain evidence="3">CGMCC 1.15480</strain>
    </source>
</reference>
<evidence type="ECO:0008006" key="4">
    <source>
        <dbReference type="Google" id="ProtNLM"/>
    </source>
</evidence>
<dbReference type="EMBL" id="BMJI01000025">
    <property type="protein sequence ID" value="GGC99451.1"/>
    <property type="molecule type" value="Genomic_DNA"/>
</dbReference>
<accession>A0ABQ1PME6</accession>
<comment type="caution">
    <text evidence="2">The sequence shown here is derived from an EMBL/GenBank/DDBJ whole genome shotgun (WGS) entry which is preliminary data.</text>
</comment>
<proteinExistence type="predicted"/>
<evidence type="ECO:0000256" key="1">
    <source>
        <dbReference type="SAM" id="MobiDB-lite"/>
    </source>
</evidence>
<dbReference type="Proteomes" id="UP000597761">
    <property type="component" value="Unassembled WGS sequence"/>
</dbReference>
<dbReference type="InterPro" id="IPR046040">
    <property type="entry name" value="DUF5998"/>
</dbReference>
<feature type="compositionally biased region" description="Basic residues" evidence="1">
    <location>
        <begin position="216"/>
        <end position="225"/>
    </location>
</feature>
<keyword evidence="3" id="KW-1185">Reference proteome</keyword>
<evidence type="ECO:0000313" key="3">
    <source>
        <dbReference type="Proteomes" id="UP000597761"/>
    </source>
</evidence>
<dbReference type="Pfam" id="PF19461">
    <property type="entry name" value="DUF5998"/>
    <property type="match status" value="1"/>
</dbReference>
<organism evidence="2 3">
    <name type="scientific">Tersicoccus solisilvae</name>
    <dbReference type="NCBI Taxonomy" id="1882339"/>
    <lineage>
        <taxon>Bacteria</taxon>
        <taxon>Bacillati</taxon>
        <taxon>Actinomycetota</taxon>
        <taxon>Actinomycetes</taxon>
        <taxon>Micrococcales</taxon>
        <taxon>Micrococcaceae</taxon>
        <taxon>Tersicoccus</taxon>
    </lineage>
</organism>
<feature type="region of interest" description="Disordered" evidence="1">
    <location>
        <begin position="189"/>
        <end position="225"/>
    </location>
</feature>
<name>A0ABQ1PME6_9MICC</name>
<protein>
    <recommendedName>
        <fullName evidence="4">Cell wall biosynthesis glycosyltransferase</fullName>
    </recommendedName>
</protein>
<evidence type="ECO:0000313" key="2">
    <source>
        <dbReference type="EMBL" id="GGC99451.1"/>
    </source>
</evidence>
<gene>
    <name evidence="2" type="ORF">GCM10011512_27970</name>
</gene>
<dbReference type="RefSeq" id="WP_229660062.1">
    <property type="nucleotide sequence ID" value="NZ_BMJI01000025.1"/>
</dbReference>
<sequence length="225" mass="24026">MQPSIGSASSATRKLKKTLDHAGFYPALVLDVILDALDGREPAGDLVHLETHVERTEVHRHITVLVLTEDMLVVAQADDQHLEEDGPEPLAHVSTESVPLAAVSSVVLSAAWARPQEYRHADQPREVTLAISWSGAQRLDLVPAGCADPQCDADHGYTGTSALEDLVLRISADADGPDAVQSARRFARSIRSASTVPDPRPHPAPARGGTVPARLGRPHQPRPGA</sequence>